<comment type="caution">
    <text evidence="2">The sequence shown here is derived from an EMBL/GenBank/DDBJ whole genome shotgun (WGS) entry which is preliminary data.</text>
</comment>
<accession>A0AAQ1ZIB0</accession>
<feature type="chain" id="PRO_5042825892" evidence="1">
    <location>
        <begin position="21"/>
        <end position="212"/>
    </location>
</feature>
<evidence type="ECO:0000313" key="2">
    <source>
        <dbReference type="EMBL" id="SUB79255.1"/>
    </source>
</evidence>
<evidence type="ECO:0000313" key="3">
    <source>
        <dbReference type="Proteomes" id="UP000255283"/>
    </source>
</evidence>
<sequence>MRRFTLLSLLTFFIAISASAYSITDAWISMPDSFVPSLSATLRRELVDLKQQGRRPEVANLLQGKTTLDTLTADYMRVSLSPAAIFEMCRLPMQNGDTIVCVVKTYSAPAKESEVAFYNRQWLKIELKHAFAGKCFDGMVKSLVAKPDTMAQSRFEDLSAMLEPVMGWAELSANGPSIVFHRSAPLVESADKKLLEAILLQRRLKWNGETFK</sequence>
<name>A0AAQ1ZIB0_9BACT</name>
<dbReference type="InterPro" id="IPR021670">
    <property type="entry name" value="DUF3256"/>
</dbReference>
<keyword evidence="1" id="KW-0732">Signal</keyword>
<feature type="signal peptide" evidence="1">
    <location>
        <begin position="1"/>
        <end position="20"/>
    </location>
</feature>
<evidence type="ECO:0000256" key="1">
    <source>
        <dbReference type="SAM" id="SignalP"/>
    </source>
</evidence>
<gene>
    <name evidence="2" type="ORF">NCTC13063_00513</name>
</gene>
<organism evidence="2 3">
    <name type="scientific">Segatella buccae</name>
    <dbReference type="NCBI Taxonomy" id="28126"/>
    <lineage>
        <taxon>Bacteria</taxon>
        <taxon>Pseudomonadati</taxon>
        <taxon>Bacteroidota</taxon>
        <taxon>Bacteroidia</taxon>
        <taxon>Bacteroidales</taxon>
        <taxon>Prevotellaceae</taxon>
        <taxon>Segatella</taxon>
    </lineage>
</organism>
<dbReference type="EMBL" id="UGTJ01000001">
    <property type="protein sequence ID" value="SUB79255.1"/>
    <property type="molecule type" value="Genomic_DNA"/>
</dbReference>
<protein>
    <submittedName>
        <fullName evidence="2">Protein of uncharacterized function (DUF3256)</fullName>
    </submittedName>
</protein>
<reference evidence="2 3" key="1">
    <citation type="submission" date="2018-06" db="EMBL/GenBank/DDBJ databases">
        <authorList>
            <consortium name="Pathogen Informatics"/>
            <person name="Doyle S."/>
        </authorList>
    </citation>
    <scope>NUCLEOTIDE SEQUENCE [LARGE SCALE GENOMIC DNA]</scope>
    <source>
        <strain evidence="2 3">NCTC13063</strain>
    </source>
</reference>
<dbReference type="Pfam" id="PF11644">
    <property type="entry name" value="DUF3256"/>
    <property type="match status" value="1"/>
</dbReference>
<dbReference type="Proteomes" id="UP000255283">
    <property type="component" value="Unassembled WGS sequence"/>
</dbReference>
<dbReference type="SUPFAM" id="SSF160925">
    <property type="entry name" value="PG1388-like"/>
    <property type="match status" value="1"/>
</dbReference>
<dbReference type="AlphaFoldDB" id="A0AAQ1ZIB0"/>
<proteinExistence type="predicted"/>